<dbReference type="GO" id="GO:0051287">
    <property type="term" value="F:NAD binding"/>
    <property type="evidence" value="ECO:0007669"/>
    <property type="project" value="InterPro"/>
</dbReference>
<dbReference type="SUPFAM" id="SSF56762">
    <property type="entry name" value="HydB/Nqo4-like"/>
    <property type="match status" value="1"/>
</dbReference>
<dbReference type="OrthoDB" id="9801496at2"/>
<evidence type="ECO:0000256" key="6">
    <source>
        <dbReference type="HAMAP-Rule" id="MF_01358"/>
    </source>
</evidence>
<evidence type="ECO:0000313" key="9">
    <source>
        <dbReference type="EMBL" id="ALE19390.1"/>
    </source>
</evidence>
<dbReference type="HAMAP" id="MF_01358">
    <property type="entry name" value="NDH1_NuoD"/>
    <property type="match status" value="1"/>
</dbReference>
<dbReference type="EC" id="7.1.1.-" evidence="6"/>
<evidence type="ECO:0000313" key="10">
    <source>
        <dbReference type="EMBL" id="VHO01544.1"/>
    </source>
</evidence>
<accession>A0A0M3TBS3</accession>
<dbReference type="PANTHER" id="PTHR11993">
    <property type="entry name" value="NADH-UBIQUINONE OXIDOREDUCTASE 49 KDA SUBUNIT"/>
    <property type="match status" value="1"/>
</dbReference>
<dbReference type="GeneID" id="84895375"/>
<evidence type="ECO:0000256" key="4">
    <source>
        <dbReference type="ARBA" id="ARBA00022967"/>
    </source>
</evidence>
<reference evidence="9" key="2">
    <citation type="journal article" date="2016" name="Int. J. Syst. Evol. Microbiol.">
        <title>Lawsonella clevelandensis gen. nov., sp. nov., a new member of the suborder Corynebacterineae isolated from human abscesses.</title>
        <authorList>
            <person name="Bell M.E."/>
            <person name="Bernard K.A."/>
            <person name="Harrington S.M."/>
            <person name="Patel N.B."/>
            <person name="Tucker T.A."/>
            <person name="Metcalfe M.G."/>
            <person name="McQuiston J.R."/>
        </authorList>
    </citation>
    <scope>NUCLEOTIDE SEQUENCE</scope>
    <source>
        <strain evidence="9">X1698</strain>
    </source>
</reference>
<dbReference type="PROSITE" id="PS00535">
    <property type="entry name" value="COMPLEX1_49K"/>
    <property type="match status" value="1"/>
</dbReference>
<evidence type="ECO:0000256" key="7">
    <source>
        <dbReference type="RuleBase" id="RU003685"/>
    </source>
</evidence>
<keyword evidence="12" id="KW-1185">Reference proteome</keyword>
<dbReference type="NCBIfam" id="NF004739">
    <property type="entry name" value="PRK06075.1"/>
    <property type="match status" value="1"/>
</dbReference>
<reference evidence="9 11" key="1">
    <citation type="journal article" date="2015" name="Genome Announc.">
        <title>Complete Genome Sequences for Two Strains of a Novel Fastidious, Partially Acid-Fast, Gram-Positive Corynebacterineae Bacterium, Derived from Human Clinical Samples.</title>
        <authorList>
            <person name="Nicholson A.C."/>
            <person name="Bell M."/>
            <person name="Humrighouse B.W."/>
            <person name="McQuiston J.R."/>
        </authorList>
    </citation>
    <scope>NUCLEOTIDE SEQUENCE [LARGE SCALE GENOMIC DNA]</scope>
    <source>
        <strain evidence="9 11">X1698</strain>
    </source>
</reference>
<evidence type="ECO:0000313" key="12">
    <source>
        <dbReference type="Proteomes" id="UP000324288"/>
    </source>
</evidence>
<evidence type="ECO:0000256" key="5">
    <source>
        <dbReference type="ARBA" id="ARBA00023027"/>
    </source>
</evidence>
<dbReference type="Proteomes" id="UP000068137">
    <property type="component" value="Chromosome"/>
</dbReference>
<name>A0A0M3TBS3_9ACTN</name>
<dbReference type="EMBL" id="CP012390">
    <property type="protein sequence ID" value="ALE19390.1"/>
    <property type="molecule type" value="Genomic_DNA"/>
</dbReference>
<dbReference type="GO" id="GO:0050136">
    <property type="term" value="F:NADH dehydrogenase (quinone) (non-electrogenic) activity"/>
    <property type="evidence" value="ECO:0007669"/>
    <property type="project" value="UniProtKB-UniRule"/>
</dbReference>
<evidence type="ECO:0000259" key="8">
    <source>
        <dbReference type="Pfam" id="PF00346"/>
    </source>
</evidence>
<dbReference type="InterPro" id="IPR001135">
    <property type="entry name" value="NADH_Q_OxRdtase_suD"/>
</dbReference>
<dbReference type="Gene3D" id="1.10.645.10">
    <property type="entry name" value="Cytochrome-c3 Hydrogenase, chain B"/>
    <property type="match status" value="1"/>
</dbReference>
<proteinExistence type="inferred from homology"/>
<comment type="catalytic activity">
    <reaction evidence="6">
        <text>a quinone + NADH + 5 H(+)(in) = a quinol + NAD(+) + 4 H(+)(out)</text>
        <dbReference type="Rhea" id="RHEA:57888"/>
        <dbReference type="ChEBI" id="CHEBI:15378"/>
        <dbReference type="ChEBI" id="CHEBI:24646"/>
        <dbReference type="ChEBI" id="CHEBI:57540"/>
        <dbReference type="ChEBI" id="CHEBI:57945"/>
        <dbReference type="ChEBI" id="CHEBI:132124"/>
    </reaction>
</comment>
<dbReference type="InterPro" id="IPR014029">
    <property type="entry name" value="NADH_UbQ_OxRdtase_49kDa_CS"/>
</dbReference>
<comment type="function">
    <text evidence="6">NDH-1 shuttles electrons from NADH, via FMN and iron-sulfur (Fe-S) centers, to quinones in the respiratory chain. The immediate electron acceptor for the enzyme in this species is believed to be a menaquinone. Couples the redox reaction to proton translocation (for every two electrons transferred, four hydrogen ions are translocated across the cytoplasmic membrane), and thus conserves the redox energy in a proton gradient.</text>
</comment>
<dbReference type="STRING" id="1528099.AL705_07440"/>
<feature type="domain" description="NADH-quinone oxidoreductase subunit D" evidence="8">
    <location>
        <begin position="168"/>
        <end position="456"/>
    </location>
</feature>
<dbReference type="InterPro" id="IPR029014">
    <property type="entry name" value="NiFe-Hase_large"/>
</dbReference>
<protein>
    <recommendedName>
        <fullName evidence="6">NADH-quinone oxidoreductase subunit D</fullName>
        <ecNumber evidence="6">7.1.1.-</ecNumber>
    </recommendedName>
    <alternativeName>
        <fullName evidence="6">NADH dehydrogenase I subunit D</fullName>
    </alternativeName>
    <alternativeName>
        <fullName evidence="6">NDH-1 subunit D</fullName>
    </alternativeName>
</protein>
<dbReference type="AlphaFoldDB" id="A0A0M3TBS3"/>
<gene>
    <name evidence="6 10" type="primary">nuoD</name>
    <name evidence="9" type="ORF">AL705_07440</name>
    <name evidence="10" type="ORF">LC603019_01477</name>
</gene>
<evidence type="ECO:0000256" key="1">
    <source>
        <dbReference type="ARBA" id="ARBA00005769"/>
    </source>
</evidence>
<dbReference type="EMBL" id="LR584267">
    <property type="protein sequence ID" value="VHO01544.1"/>
    <property type="molecule type" value="Genomic_DNA"/>
</dbReference>
<dbReference type="GO" id="GO:0005886">
    <property type="term" value="C:plasma membrane"/>
    <property type="evidence" value="ECO:0007669"/>
    <property type="project" value="UniProtKB-SubCell"/>
</dbReference>
<reference evidence="10 12" key="3">
    <citation type="submission" date="2019-04" db="EMBL/GenBank/DDBJ databases">
        <authorList>
            <person name="Seth-Smith MB H."/>
            <person name="Seth-Smith H."/>
        </authorList>
    </citation>
    <scope>NUCLEOTIDE SEQUENCE [LARGE SCALE GENOMIC DNA]</scope>
    <source>
        <strain evidence="10">USB-603019</strain>
    </source>
</reference>
<organism evidence="9 11">
    <name type="scientific">Lawsonella clevelandensis</name>
    <dbReference type="NCBI Taxonomy" id="1528099"/>
    <lineage>
        <taxon>Bacteria</taxon>
        <taxon>Bacillati</taxon>
        <taxon>Actinomycetota</taxon>
        <taxon>Actinomycetes</taxon>
        <taxon>Mycobacteriales</taxon>
        <taxon>Lawsonellaceae</taxon>
        <taxon>Lawsonella</taxon>
    </lineage>
</organism>
<comment type="subunit">
    <text evidence="6">NDH-1 is composed of 14 different subunits. Subunits NuoB, C, D, E, F, and G constitute the peripheral sector of the complex.</text>
</comment>
<keyword evidence="6" id="KW-1003">Cell membrane</keyword>
<dbReference type="InterPro" id="IPR022885">
    <property type="entry name" value="NDH1_su_D/H"/>
</dbReference>
<keyword evidence="2 6" id="KW-0813">Transport</keyword>
<dbReference type="KEGG" id="cbq:AL705_07440"/>
<keyword evidence="4 6" id="KW-1278">Translocase</keyword>
<dbReference type="Pfam" id="PF00346">
    <property type="entry name" value="Complex1_49kDa"/>
    <property type="match status" value="1"/>
</dbReference>
<keyword evidence="6" id="KW-0472">Membrane</keyword>
<comment type="subcellular location">
    <subcellularLocation>
        <location evidence="6">Cell membrane</location>
        <topology evidence="6">Peripheral membrane protein</topology>
        <orientation evidence="6">Cytoplasmic side</orientation>
    </subcellularLocation>
</comment>
<keyword evidence="5 6" id="KW-0520">NAD</keyword>
<dbReference type="Proteomes" id="UP000324288">
    <property type="component" value="Chromosome"/>
</dbReference>
<evidence type="ECO:0000313" key="11">
    <source>
        <dbReference type="Proteomes" id="UP000068137"/>
    </source>
</evidence>
<dbReference type="RefSeq" id="WP_053962459.1">
    <property type="nucleotide sequence ID" value="NZ_CAJPTR010000004.1"/>
</dbReference>
<dbReference type="GO" id="GO:0048038">
    <property type="term" value="F:quinone binding"/>
    <property type="evidence" value="ECO:0007669"/>
    <property type="project" value="UniProtKB-KW"/>
</dbReference>
<dbReference type="PATRIC" id="fig|1528099.3.peg.1462"/>
<evidence type="ECO:0000256" key="2">
    <source>
        <dbReference type="ARBA" id="ARBA00022448"/>
    </source>
</evidence>
<keyword evidence="3 6" id="KW-0874">Quinone</keyword>
<dbReference type="PANTHER" id="PTHR11993:SF10">
    <property type="entry name" value="NADH DEHYDROGENASE [UBIQUINONE] IRON-SULFUR PROTEIN 2, MITOCHONDRIAL"/>
    <property type="match status" value="1"/>
</dbReference>
<sequence length="456" mass="50449">MTAPEKNFTSPTGVTSVEQLFETDPDTVELTAEGGDWQEIVDRQIQEQSSRMIINMGPAHPSTHGVMRLCLELDGDIVTNLRPAIGYLHTGIEKTCEARTWTQGSTLVTRADYVAPLFNEAVYVMAVEEILGVTDKIPERANIIRVLMLELNRIASHLVAIGTGGNELGGVTLLTNGLRDREMILDFFEAISGLRMNHAFLRPGGVANDLPDYGMDKLDETLDWLEARLPDFDKMCNDNPILKKRMLGISYLDLTGCMALGVTGPRLRAAGAEWDLRKKQPHLGYETYDFDIPVWNTCDAYGAFRVRLAEMYESLKICRQCRDRLADTQGQPFMIEDPKISRPAKLAVYNDGQGNSFEHVRKIMGEDMEALIHHFKLVTEGIKVPAGQAYVATESPKGELACHVVSDGGTHPYRVHLRDPGFHHLQALPAMCEGGMLSDIVVAVGSIDPVLGGVDR</sequence>
<evidence type="ECO:0000256" key="3">
    <source>
        <dbReference type="ARBA" id="ARBA00022719"/>
    </source>
</evidence>
<dbReference type="NCBIfam" id="TIGR01962">
    <property type="entry name" value="NuoD"/>
    <property type="match status" value="1"/>
</dbReference>
<comment type="similarity">
    <text evidence="1 6 7">Belongs to the complex I 49 kDa subunit family.</text>
</comment>